<sequence length="119" mass="12824">MGPTTSESKGLGAEPSVPNDPIESNSILTTPHSSLKHKMKEEIYDHISKKMKPYSQVFRVAGRAGLVNPIDFDVEPDGTISLSKQALKKVYPNDNSKTSAAGTKDKKDVEEEALVPAAS</sequence>
<dbReference type="Proteomes" id="UP000730481">
    <property type="component" value="Unassembled WGS sequence"/>
</dbReference>
<reference evidence="2" key="2">
    <citation type="submission" date="2020-02" db="EMBL/GenBank/DDBJ databases">
        <title>Identification and distribution of gene clusters putatively required for synthesis of sphingolipid metabolism inhibitors in phylogenetically diverse species of the filamentous fungus Fusarium.</title>
        <authorList>
            <person name="Kim H.-S."/>
            <person name="Busman M."/>
            <person name="Brown D.W."/>
            <person name="Divon H."/>
            <person name="Uhlig S."/>
            <person name="Proctor R.H."/>
        </authorList>
    </citation>
    <scope>NUCLEOTIDE SEQUENCE</scope>
    <source>
        <strain evidence="2">NRRL 25174</strain>
    </source>
</reference>
<comment type="caution">
    <text evidence="2">The sequence shown here is derived from an EMBL/GenBank/DDBJ whole genome shotgun (WGS) entry which is preliminary data.</text>
</comment>
<reference evidence="2" key="1">
    <citation type="journal article" date="2017" name="Mycologia">
        <title>Fusarium algeriense, sp. nov., a novel toxigenic crown rot pathogen of durum wheat from Algeria is nested in the Fusarium burgessii species complex.</title>
        <authorList>
            <person name="Laraba I."/>
            <person name="Keddad A."/>
            <person name="Boureghda H."/>
            <person name="Abdallah N."/>
            <person name="Vaughan M.M."/>
            <person name="Proctor R.H."/>
            <person name="Busman M."/>
            <person name="O'Donnell K."/>
        </authorList>
    </citation>
    <scope>NUCLEOTIDE SEQUENCE</scope>
    <source>
        <strain evidence="2">NRRL 25174</strain>
    </source>
</reference>
<dbReference type="AlphaFoldDB" id="A0A9P5AHH3"/>
<evidence type="ECO:0000313" key="3">
    <source>
        <dbReference type="Proteomes" id="UP000730481"/>
    </source>
</evidence>
<name>A0A9P5AHH3_9HYPO</name>
<feature type="region of interest" description="Disordered" evidence="1">
    <location>
        <begin position="92"/>
        <end position="119"/>
    </location>
</feature>
<organism evidence="2 3">
    <name type="scientific">Fusarium beomiforme</name>
    <dbReference type="NCBI Taxonomy" id="44412"/>
    <lineage>
        <taxon>Eukaryota</taxon>
        <taxon>Fungi</taxon>
        <taxon>Dikarya</taxon>
        <taxon>Ascomycota</taxon>
        <taxon>Pezizomycotina</taxon>
        <taxon>Sordariomycetes</taxon>
        <taxon>Hypocreomycetidae</taxon>
        <taxon>Hypocreales</taxon>
        <taxon>Nectriaceae</taxon>
        <taxon>Fusarium</taxon>
        <taxon>Fusarium burgessii species complex</taxon>
    </lineage>
</organism>
<protein>
    <submittedName>
        <fullName evidence="2">Uncharacterized protein</fullName>
    </submittedName>
</protein>
<proteinExistence type="predicted"/>
<feature type="compositionally biased region" description="Polar residues" evidence="1">
    <location>
        <begin position="22"/>
        <end position="33"/>
    </location>
</feature>
<evidence type="ECO:0000256" key="1">
    <source>
        <dbReference type="SAM" id="MobiDB-lite"/>
    </source>
</evidence>
<accession>A0A9P5AHH3</accession>
<evidence type="ECO:0000313" key="2">
    <source>
        <dbReference type="EMBL" id="KAF4338539.1"/>
    </source>
</evidence>
<keyword evidence="3" id="KW-1185">Reference proteome</keyword>
<feature type="region of interest" description="Disordered" evidence="1">
    <location>
        <begin position="1"/>
        <end position="34"/>
    </location>
</feature>
<dbReference type="EMBL" id="PVQB02000340">
    <property type="protein sequence ID" value="KAF4338539.1"/>
    <property type="molecule type" value="Genomic_DNA"/>
</dbReference>
<gene>
    <name evidence="2" type="ORF">FBEOM_7578</name>
</gene>
<dbReference type="OrthoDB" id="4159781at2759"/>